<proteinExistence type="predicted"/>
<dbReference type="EC" id="4.6.1.1" evidence="4"/>
<dbReference type="Gene3D" id="1.25.40.10">
    <property type="entry name" value="Tetratricopeptide repeat domain"/>
    <property type="match status" value="1"/>
</dbReference>
<dbReference type="Pfam" id="PF00211">
    <property type="entry name" value="Guanylate_cyc"/>
    <property type="match status" value="1"/>
</dbReference>
<keyword evidence="1" id="KW-0547">Nucleotide-binding</keyword>
<dbReference type="PANTHER" id="PTHR16305">
    <property type="entry name" value="TESTICULAR SOLUBLE ADENYLYL CYCLASE"/>
    <property type="match status" value="1"/>
</dbReference>
<dbReference type="STRING" id="477641.MODMU_2054"/>
<dbReference type="OMA" id="GYPRAHE"/>
<dbReference type="PANTHER" id="PTHR16305:SF28">
    <property type="entry name" value="GUANYLATE CYCLASE DOMAIN-CONTAINING PROTEIN"/>
    <property type="match status" value="1"/>
</dbReference>
<evidence type="ECO:0000259" key="3">
    <source>
        <dbReference type="PROSITE" id="PS50125"/>
    </source>
</evidence>
<organism evidence="4 5">
    <name type="scientific">Modestobacter italicus (strain DSM 44449 / CECT 9708 / BC 501)</name>
    <dbReference type="NCBI Taxonomy" id="2732864"/>
    <lineage>
        <taxon>Bacteria</taxon>
        <taxon>Bacillati</taxon>
        <taxon>Actinomycetota</taxon>
        <taxon>Actinomycetes</taxon>
        <taxon>Geodermatophilales</taxon>
        <taxon>Geodermatophilaceae</taxon>
        <taxon>Modestobacter</taxon>
    </lineage>
</organism>
<dbReference type="GO" id="GO:0004016">
    <property type="term" value="F:adenylate cyclase activity"/>
    <property type="evidence" value="ECO:0007669"/>
    <property type="project" value="UniProtKB-EC"/>
</dbReference>
<dbReference type="InterPro" id="IPR041664">
    <property type="entry name" value="AAA_16"/>
</dbReference>
<dbReference type="eggNOG" id="COG3899">
    <property type="taxonomic scope" value="Bacteria"/>
</dbReference>
<dbReference type="SUPFAM" id="SSF52540">
    <property type="entry name" value="P-loop containing nucleoside triphosphate hydrolases"/>
    <property type="match status" value="1"/>
</dbReference>
<accession>I4EVS6</accession>
<dbReference type="HOGENOM" id="CLU_004435_3_1_11"/>
<dbReference type="SMART" id="SM00044">
    <property type="entry name" value="CYCc"/>
    <property type="match status" value="1"/>
</dbReference>
<gene>
    <name evidence="4" type="ordered locus">MODMU_2054</name>
</gene>
<dbReference type="GO" id="GO:0035556">
    <property type="term" value="P:intracellular signal transduction"/>
    <property type="evidence" value="ECO:0007669"/>
    <property type="project" value="InterPro"/>
</dbReference>
<evidence type="ECO:0000256" key="1">
    <source>
        <dbReference type="ARBA" id="ARBA00022741"/>
    </source>
</evidence>
<dbReference type="eggNOG" id="COG2114">
    <property type="taxonomic scope" value="Bacteria"/>
</dbReference>
<dbReference type="InterPro" id="IPR001054">
    <property type="entry name" value="A/G_cyclase"/>
</dbReference>
<dbReference type="Pfam" id="PF13191">
    <property type="entry name" value="AAA_16"/>
    <property type="match status" value="1"/>
</dbReference>
<dbReference type="AlphaFoldDB" id="I4EVS6"/>
<reference evidence="4 5" key="1">
    <citation type="journal article" date="2012" name="J. Bacteriol.">
        <title>Genome Sequence of Radiation-Resistant Modestobacter marinus Strain BC501, a Representative Actinobacterium That Thrives on Calcareous Stone Surfaces.</title>
        <authorList>
            <person name="Normand P."/>
            <person name="Gury J."/>
            <person name="Pujic P."/>
            <person name="Chouaia B."/>
            <person name="Crotti E."/>
            <person name="Brusetti L."/>
            <person name="Daffonchio D."/>
            <person name="Vacherie B."/>
            <person name="Barbe V."/>
            <person name="Medigue C."/>
            <person name="Calteau A."/>
            <person name="Ghodhbane-Gtari F."/>
            <person name="Essoussi I."/>
            <person name="Nouioui I."/>
            <person name="Abbassi-Ghozzi I."/>
            <person name="Gtari M."/>
        </authorList>
    </citation>
    <scope>NUCLEOTIDE SEQUENCE [LARGE SCALE GENOMIC DNA]</scope>
    <source>
        <strain evidence="5">BC 501</strain>
    </source>
</reference>
<dbReference type="GO" id="GO:0005524">
    <property type="term" value="F:ATP binding"/>
    <property type="evidence" value="ECO:0007669"/>
    <property type="project" value="UniProtKB-KW"/>
</dbReference>
<dbReference type="InterPro" id="IPR027417">
    <property type="entry name" value="P-loop_NTPase"/>
</dbReference>
<dbReference type="PATRIC" id="fig|477641.3.peg.1946"/>
<keyword evidence="5" id="KW-1185">Reference proteome</keyword>
<keyword evidence="4" id="KW-0456">Lyase</keyword>
<dbReference type="KEGG" id="mmar:MODMU_2054"/>
<sequence>MTDLALSAEVRLERLLDRLLRSAETLLAAGELELARSTAEEVRAVDPDNPRAAAVLRRVSVRQLGPSGERVLMTLLFSDLVGSTMLSEQVEPEQLRDLFAFYRAAARAAVDRYSGYVMQYTGDGILAGFGHPTTHEDDARRAVLAALDLVVTMRDARPELDRRFGVAPELRVGIHTGRLVVTDLSGDDGVAERDSIVGLVPNLAARVQQAADPGMVVISDVTQQLVDADFVMRSLGERHLKGISRPVEVFAVERPRYAAARFEAERYRQAGLVGRDGPRDRLLAAWDGVRETTGPAATGTFLLVGEAGIGKSRLVAEVLDRVEASGGRVLGAACLPYHANVSLWPVTQLLEREVGPVADDAGRLPALVAHLDQLGVDPARAVPFLGPLLGIPPTPEHPAPALDPTALLDETLDRLVEWVSARTARPPYLVAVEDLHWADPSTLELLGRLVARRLPGVLLVTTGREDAVVPWRDAVEVLQLRRLDEAAATRLVENLTAGRGLSADQRASIIAHAEGIPLFVEELTRSSLDEHRTDPMPLRLQELFTWRLKAPGIDLRVVQVAATVGPTFDAATVAAVVEDRDVVAEQLGLLAEQGIVEPAGPAVASYRFRHALMRDAAYETQVLDVRRQTHARVADALSAAGAEPALVAQHLDLAGEAERAAALYLVAGQAQHARGAHTEATKLLSRAVDLLADLPASENRDLSELSARLLRGLSVSSMHGYAAPMVQSDHRRAEELAARLGRPEVLPALIALWGYRLTSGDLFTARGVIERLSAMVQEAPFSGFRPEVASCAGFLDLHQGRLLSAPAHLHAALAGFAARPPDLTVSPVWPLPNDPVAGSAIALACVSAARGELGEAARWEAEALRRARALAPPLGPSSLAFVQVYAAWIRRFLGDDDGARRLGAEVVALGREHGSTYWTTLGMVYQGAPEPGGVPDRAFVEQVVGTLRLMGQEAFTASHLIYLARLDEAAGEVGRAAQHIADGIAAVRSAGEFLHLPGLLRLRAGYALALGEPPGQPVADLREAVRLAVEQGSRVTRLRAAVELARVPGADRPADWRTVLAEARADLPSAFTSAETAEADALLGT</sequence>
<dbReference type="PROSITE" id="PS50125">
    <property type="entry name" value="GUANYLATE_CYCLASE_2"/>
    <property type="match status" value="1"/>
</dbReference>
<evidence type="ECO:0000313" key="4">
    <source>
        <dbReference type="EMBL" id="CCH87489.1"/>
    </source>
</evidence>
<dbReference type="InterPro" id="IPR011990">
    <property type="entry name" value="TPR-like_helical_dom_sf"/>
</dbReference>
<dbReference type="Proteomes" id="UP000006461">
    <property type="component" value="Chromosome"/>
</dbReference>
<dbReference type="GO" id="GO:0009190">
    <property type="term" value="P:cyclic nucleotide biosynthetic process"/>
    <property type="evidence" value="ECO:0007669"/>
    <property type="project" value="InterPro"/>
</dbReference>
<dbReference type="CDD" id="cd07302">
    <property type="entry name" value="CHD"/>
    <property type="match status" value="1"/>
</dbReference>
<dbReference type="EMBL" id="FO203431">
    <property type="protein sequence ID" value="CCH87489.1"/>
    <property type="molecule type" value="Genomic_DNA"/>
</dbReference>
<evidence type="ECO:0000256" key="2">
    <source>
        <dbReference type="ARBA" id="ARBA00022840"/>
    </source>
</evidence>
<dbReference type="InterPro" id="IPR029787">
    <property type="entry name" value="Nucleotide_cyclase"/>
</dbReference>
<feature type="domain" description="Guanylate cyclase" evidence="3">
    <location>
        <begin position="74"/>
        <end position="208"/>
    </location>
</feature>
<dbReference type="Gene3D" id="3.30.70.1230">
    <property type="entry name" value="Nucleotide cyclase"/>
    <property type="match status" value="1"/>
</dbReference>
<protein>
    <submittedName>
        <fullName evidence="4">CyaI3 adenylate/guanylate cyclase</fullName>
        <ecNumber evidence="4">4.6.1.1</ecNumber>
    </submittedName>
</protein>
<dbReference type="SUPFAM" id="SSF55073">
    <property type="entry name" value="Nucleotide cyclase"/>
    <property type="match status" value="1"/>
</dbReference>
<keyword evidence="2" id="KW-0067">ATP-binding</keyword>
<dbReference type="GO" id="GO:0005737">
    <property type="term" value="C:cytoplasm"/>
    <property type="evidence" value="ECO:0007669"/>
    <property type="project" value="TreeGrafter"/>
</dbReference>
<evidence type="ECO:0000313" key="5">
    <source>
        <dbReference type="Proteomes" id="UP000006461"/>
    </source>
</evidence>
<name>I4EVS6_MODI5</name>